<dbReference type="AlphaFoldDB" id="A0A449BJJ0"/>
<evidence type="ECO:0000256" key="3">
    <source>
        <dbReference type="ARBA" id="ARBA00022801"/>
    </source>
</evidence>
<sequence length="104" mass="11765">MIKYKVKKNDDHIETIKVEGHALFGAYGTDIVCASVSTGLIMTANAIEILGYKDKISLKVEEGFFELQVLQTNSIIEGLLNNLVYTLNELEAQYRTYIKYQKEA</sequence>
<protein>
    <recommendedName>
        <fullName evidence="6">Ribosomal processing cysteine protease Prp</fullName>
    </recommendedName>
</protein>
<keyword evidence="7" id="KW-0687">Ribonucleoprotein</keyword>
<dbReference type="PANTHER" id="PTHR39178">
    <property type="entry name" value="HYPOTHETICAL RIBOSOME-ASSOCIATED PROTEIN"/>
    <property type="match status" value="1"/>
</dbReference>
<evidence type="ECO:0000256" key="5">
    <source>
        <dbReference type="ARBA" id="ARBA00044503"/>
    </source>
</evidence>
<dbReference type="GO" id="GO:0042254">
    <property type="term" value="P:ribosome biogenesis"/>
    <property type="evidence" value="ECO:0007669"/>
    <property type="project" value="UniProtKB-KW"/>
</dbReference>
<dbReference type="NCBIfam" id="NF011132">
    <property type="entry name" value="PRK14553.3-1"/>
    <property type="match status" value="1"/>
</dbReference>
<dbReference type="RefSeq" id="WP_035369217.1">
    <property type="nucleotide sequence ID" value="NZ_LR215050.1"/>
</dbReference>
<dbReference type="GO" id="GO:0006508">
    <property type="term" value="P:proteolysis"/>
    <property type="evidence" value="ECO:0007669"/>
    <property type="project" value="UniProtKB-KW"/>
</dbReference>
<dbReference type="CDD" id="cd16332">
    <property type="entry name" value="Prp-like"/>
    <property type="match status" value="1"/>
</dbReference>
<keyword evidence="2" id="KW-0645">Protease</keyword>
<dbReference type="Pfam" id="PF04327">
    <property type="entry name" value="Peptidase_Prp"/>
    <property type="match status" value="1"/>
</dbReference>
<dbReference type="Gene3D" id="3.30.70.1490">
    <property type="entry name" value="Cysteine protease Prp"/>
    <property type="match status" value="1"/>
</dbReference>
<dbReference type="InterPro" id="IPR036764">
    <property type="entry name" value="Peptidase_Prp_sf"/>
</dbReference>
<comment type="similarity">
    <text evidence="5">Belongs to the Prp family.</text>
</comment>
<evidence type="ECO:0000313" key="7">
    <source>
        <dbReference type="EMBL" id="VEU82631.1"/>
    </source>
</evidence>
<organism evidence="7 8">
    <name type="scientific">Acholeplasma hippikon</name>
    <dbReference type="NCBI Taxonomy" id="264636"/>
    <lineage>
        <taxon>Bacteria</taxon>
        <taxon>Bacillati</taxon>
        <taxon>Mycoplasmatota</taxon>
        <taxon>Mollicutes</taxon>
        <taxon>Acholeplasmatales</taxon>
        <taxon>Acholeplasmataceae</taxon>
        <taxon>Acholeplasma</taxon>
    </lineage>
</organism>
<reference evidence="7 8" key="1">
    <citation type="submission" date="2019-01" db="EMBL/GenBank/DDBJ databases">
        <authorList>
            <consortium name="Pathogen Informatics"/>
        </authorList>
    </citation>
    <scope>NUCLEOTIDE SEQUENCE [LARGE SCALE GENOMIC DNA]</scope>
    <source>
        <strain evidence="7 8">NCTC10172</strain>
    </source>
</reference>
<dbReference type="PANTHER" id="PTHR39178:SF1">
    <property type="entry name" value="RIBOSOMAL-PROCESSING CYSTEINE PROTEASE PRP"/>
    <property type="match status" value="1"/>
</dbReference>
<dbReference type="GO" id="GO:0008234">
    <property type="term" value="F:cysteine-type peptidase activity"/>
    <property type="evidence" value="ECO:0007669"/>
    <property type="project" value="UniProtKB-KW"/>
</dbReference>
<evidence type="ECO:0000256" key="2">
    <source>
        <dbReference type="ARBA" id="ARBA00022670"/>
    </source>
</evidence>
<keyword evidence="3" id="KW-0378">Hydrolase</keyword>
<keyword evidence="1" id="KW-0690">Ribosome biogenesis</keyword>
<name>A0A449BJJ0_9MOLU</name>
<evidence type="ECO:0000256" key="1">
    <source>
        <dbReference type="ARBA" id="ARBA00022517"/>
    </source>
</evidence>
<gene>
    <name evidence="7" type="ORF">NCTC10172_00650</name>
</gene>
<accession>A0A449BJJ0</accession>
<evidence type="ECO:0000313" key="8">
    <source>
        <dbReference type="Proteomes" id="UP000290909"/>
    </source>
</evidence>
<keyword evidence="8" id="KW-1185">Reference proteome</keyword>
<keyword evidence="4" id="KW-0788">Thiol protease</keyword>
<dbReference type="GO" id="GO:0005840">
    <property type="term" value="C:ribosome"/>
    <property type="evidence" value="ECO:0007669"/>
    <property type="project" value="UniProtKB-KW"/>
</dbReference>
<dbReference type="Proteomes" id="UP000290909">
    <property type="component" value="Chromosome"/>
</dbReference>
<dbReference type="InterPro" id="IPR007422">
    <property type="entry name" value="Peptidase_Prp"/>
</dbReference>
<evidence type="ECO:0000256" key="6">
    <source>
        <dbReference type="ARBA" id="ARBA00044538"/>
    </source>
</evidence>
<evidence type="ECO:0000256" key="4">
    <source>
        <dbReference type="ARBA" id="ARBA00022807"/>
    </source>
</evidence>
<dbReference type="KEGG" id="ahk:NCTC10172_00650"/>
<keyword evidence="7" id="KW-0689">Ribosomal protein</keyword>
<dbReference type="STRING" id="1408416.GCA_000702765_00835"/>
<proteinExistence type="inferred from homology"/>
<dbReference type="EMBL" id="LR215050">
    <property type="protein sequence ID" value="VEU82631.1"/>
    <property type="molecule type" value="Genomic_DNA"/>
</dbReference>
<dbReference type="SUPFAM" id="SSF118010">
    <property type="entry name" value="TM1457-like"/>
    <property type="match status" value="1"/>
</dbReference>